<evidence type="ECO:0000313" key="3">
    <source>
        <dbReference type="Proteomes" id="UP000297595"/>
    </source>
</evidence>
<feature type="region of interest" description="Disordered" evidence="1">
    <location>
        <begin position="1"/>
        <end position="20"/>
    </location>
</feature>
<name>A0A8H2HS74_ORBOL</name>
<evidence type="ECO:0000256" key="1">
    <source>
        <dbReference type="SAM" id="MobiDB-lite"/>
    </source>
</evidence>
<dbReference type="AlphaFoldDB" id="A0A8H2HS74"/>
<organism evidence="2 3">
    <name type="scientific">Orbilia oligospora</name>
    <name type="common">Nematode-trapping fungus</name>
    <name type="synonym">Arthrobotrys oligospora</name>
    <dbReference type="NCBI Taxonomy" id="2813651"/>
    <lineage>
        <taxon>Eukaryota</taxon>
        <taxon>Fungi</taxon>
        <taxon>Dikarya</taxon>
        <taxon>Ascomycota</taxon>
        <taxon>Pezizomycotina</taxon>
        <taxon>Orbiliomycetes</taxon>
        <taxon>Orbiliales</taxon>
        <taxon>Orbiliaceae</taxon>
        <taxon>Orbilia</taxon>
    </lineage>
</organism>
<gene>
    <name evidence="2" type="ORF">EYR41_005370</name>
</gene>
<dbReference type="EMBL" id="SOZJ01000003">
    <property type="protein sequence ID" value="TGJ69318.1"/>
    <property type="molecule type" value="Genomic_DNA"/>
</dbReference>
<evidence type="ECO:0000313" key="2">
    <source>
        <dbReference type="EMBL" id="TGJ69318.1"/>
    </source>
</evidence>
<proteinExistence type="predicted"/>
<accession>A0A8H2HS74</accession>
<feature type="compositionally biased region" description="Polar residues" evidence="1">
    <location>
        <begin position="89"/>
        <end position="102"/>
    </location>
</feature>
<feature type="region of interest" description="Disordered" evidence="1">
    <location>
        <begin position="70"/>
        <end position="102"/>
    </location>
</feature>
<dbReference type="Proteomes" id="UP000297595">
    <property type="component" value="Unassembled WGS sequence"/>
</dbReference>
<sequence>MPGSESGGTSDVPPLGGDREGILSKPSAFITTSVSFLVALPSSAMGLSRWLNPWTFFQNRSDPIYYNHHHHHHQHHHHQHHHHHHQNHSPSLPSASKDNSCQDTSVILGRRLRKPYPVAPAATVHPRPPPETPRSFPAYWLNRIATAISINRLPNPLAWLHLAWTGLTRVLHLREHSKMESHAGERLDNSRPQPIAHHLITPTICSCGSDINNPSHSAPSQAWGDRLATEQKKFKLPEAWDHFEDNDPYQPAKNESDHRRMLVTFAEHVLSRAKFLDYVGGSSQDRLYMINSITEPHRTLLLKLVSDTRIVSPLRNHYESMYLAPCYSASDMARALFHHKHIFTNCEWYILCVDWFQNWTGYSISDALIKDVGNDGWEKQWVLDIARMEMEGDEEGLRNVQPQLKRVFRAFSYWEEGYEFASFK</sequence>
<reference evidence="2 3" key="1">
    <citation type="submission" date="2019-03" db="EMBL/GenBank/DDBJ databases">
        <title>Nematode-trapping fungi genome.</title>
        <authorList>
            <person name="Vidal-Diez De Ulzurrun G."/>
        </authorList>
    </citation>
    <scope>NUCLEOTIDE SEQUENCE [LARGE SCALE GENOMIC DNA]</scope>
    <source>
        <strain evidence="2 3">TWF154</strain>
    </source>
</reference>
<protein>
    <submittedName>
        <fullName evidence="2">Uncharacterized protein</fullName>
    </submittedName>
</protein>
<feature type="compositionally biased region" description="Basic residues" evidence="1">
    <location>
        <begin position="70"/>
        <end position="87"/>
    </location>
</feature>
<comment type="caution">
    <text evidence="2">The sequence shown here is derived from an EMBL/GenBank/DDBJ whole genome shotgun (WGS) entry which is preliminary data.</text>
</comment>